<evidence type="ECO:0000256" key="8">
    <source>
        <dbReference type="PROSITE-ProRule" id="PRU00169"/>
    </source>
</evidence>
<dbReference type="GO" id="GO:0005829">
    <property type="term" value="C:cytosol"/>
    <property type="evidence" value="ECO:0007669"/>
    <property type="project" value="TreeGrafter"/>
</dbReference>
<dbReference type="Gene3D" id="1.10.10.10">
    <property type="entry name" value="Winged helix-like DNA-binding domain superfamily/Winged helix DNA-binding domain"/>
    <property type="match status" value="1"/>
</dbReference>
<evidence type="ECO:0000256" key="1">
    <source>
        <dbReference type="ARBA" id="ARBA00018672"/>
    </source>
</evidence>
<dbReference type="SMART" id="SM00862">
    <property type="entry name" value="Trans_reg_C"/>
    <property type="match status" value="1"/>
</dbReference>
<evidence type="ECO:0000313" key="12">
    <source>
        <dbReference type="EMBL" id="HIU58343.1"/>
    </source>
</evidence>
<accession>A0A9D1SG40</accession>
<evidence type="ECO:0000256" key="5">
    <source>
        <dbReference type="ARBA" id="ARBA00023125"/>
    </source>
</evidence>
<keyword evidence="5 9" id="KW-0238">DNA-binding</keyword>
<sequence>MQTIYCVEDDDGIRELISYAVKTSGFDVKEFANAADFEKEMAVKQPSLVLLDIMLPDKGGIEILTELRNSAATKYLPVILLTAKNGEMDKVKGLNLGADDYITKPFSVLELISRIKAVLRRSERDEIRAQDYHGIVIDLLSRKVTIDGQEVQLTYKEFELLSCLTEKQGQVINREFLLRKIWGFDFEGETRTLDVHIGSLRHKLGDKSKYIETVRNVGYKFV</sequence>
<dbReference type="InterPro" id="IPR036388">
    <property type="entry name" value="WH-like_DNA-bd_sf"/>
</dbReference>
<evidence type="ECO:0000256" key="9">
    <source>
        <dbReference type="PROSITE-ProRule" id="PRU01091"/>
    </source>
</evidence>
<evidence type="ECO:0000256" key="3">
    <source>
        <dbReference type="ARBA" id="ARBA00023012"/>
    </source>
</evidence>
<dbReference type="InterPro" id="IPR001789">
    <property type="entry name" value="Sig_transdc_resp-reg_receiver"/>
</dbReference>
<dbReference type="InterPro" id="IPR016032">
    <property type="entry name" value="Sig_transdc_resp-reg_C-effctor"/>
</dbReference>
<comment type="function">
    <text evidence="7">May play the central regulatory role in sporulation. It may be an element of the effector pathway responsible for the activation of sporulation genes in response to nutritional stress. Spo0A may act in concert with spo0H (a sigma factor) to control the expression of some genes that are critical to the sporulation process.</text>
</comment>
<dbReference type="FunFam" id="1.10.10.10:FF:000018">
    <property type="entry name" value="DNA-binding response regulator ResD"/>
    <property type="match status" value="1"/>
</dbReference>
<dbReference type="Proteomes" id="UP000824109">
    <property type="component" value="Unassembled WGS sequence"/>
</dbReference>
<evidence type="ECO:0000259" key="10">
    <source>
        <dbReference type="PROSITE" id="PS50110"/>
    </source>
</evidence>
<organism evidence="12 13">
    <name type="scientific">Candidatus Ornithomonoglobus merdipullorum</name>
    <dbReference type="NCBI Taxonomy" id="2840895"/>
    <lineage>
        <taxon>Bacteria</taxon>
        <taxon>Bacillati</taxon>
        <taxon>Bacillota</taxon>
        <taxon>Clostridia</taxon>
        <taxon>Candidatus Ornithomonoglobus</taxon>
    </lineage>
</organism>
<comment type="caution">
    <text evidence="12">The sequence shown here is derived from an EMBL/GenBank/DDBJ whole genome shotgun (WGS) entry which is preliminary data.</text>
</comment>
<feature type="modified residue" description="4-aspartylphosphate" evidence="8">
    <location>
        <position position="52"/>
    </location>
</feature>
<evidence type="ECO:0000313" key="13">
    <source>
        <dbReference type="Proteomes" id="UP000824109"/>
    </source>
</evidence>
<dbReference type="GO" id="GO:0000976">
    <property type="term" value="F:transcription cis-regulatory region binding"/>
    <property type="evidence" value="ECO:0007669"/>
    <property type="project" value="TreeGrafter"/>
</dbReference>
<keyword evidence="4" id="KW-0805">Transcription regulation</keyword>
<feature type="DNA-binding region" description="OmpR/PhoB-type" evidence="9">
    <location>
        <begin position="124"/>
        <end position="222"/>
    </location>
</feature>
<feature type="domain" description="OmpR/PhoB-type" evidence="11">
    <location>
        <begin position="124"/>
        <end position="222"/>
    </location>
</feature>
<dbReference type="PROSITE" id="PS51755">
    <property type="entry name" value="OMPR_PHOB"/>
    <property type="match status" value="1"/>
</dbReference>
<dbReference type="EMBL" id="DVNB01000114">
    <property type="protein sequence ID" value="HIU58343.1"/>
    <property type="molecule type" value="Genomic_DNA"/>
</dbReference>
<dbReference type="Pfam" id="PF00072">
    <property type="entry name" value="Response_reg"/>
    <property type="match status" value="1"/>
</dbReference>
<keyword evidence="2 8" id="KW-0597">Phosphoprotein</keyword>
<evidence type="ECO:0000256" key="7">
    <source>
        <dbReference type="ARBA" id="ARBA00024867"/>
    </source>
</evidence>
<name>A0A9D1SG40_9FIRM</name>
<dbReference type="GO" id="GO:0032993">
    <property type="term" value="C:protein-DNA complex"/>
    <property type="evidence" value="ECO:0007669"/>
    <property type="project" value="TreeGrafter"/>
</dbReference>
<evidence type="ECO:0000256" key="2">
    <source>
        <dbReference type="ARBA" id="ARBA00022553"/>
    </source>
</evidence>
<evidence type="ECO:0000259" key="11">
    <source>
        <dbReference type="PROSITE" id="PS51755"/>
    </source>
</evidence>
<dbReference type="Pfam" id="PF00486">
    <property type="entry name" value="Trans_reg_C"/>
    <property type="match status" value="1"/>
</dbReference>
<reference evidence="12" key="2">
    <citation type="journal article" date="2021" name="PeerJ">
        <title>Extensive microbial diversity within the chicken gut microbiome revealed by metagenomics and culture.</title>
        <authorList>
            <person name="Gilroy R."/>
            <person name="Ravi A."/>
            <person name="Getino M."/>
            <person name="Pursley I."/>
            <person name="Horton D.L."/>
            <person name="Alikhan N.F."/>
            <person name="Baker D."/>
            <person name="Gharbi K."/>
            <person name="Hall N."/>
            <person name="Watson M."/>
            <person name="Adriaenssens E.M."/>
            <person name="Foster-Nyarko E."/>
            <person name="Jarju S."/>
            <person name="Secka A."/>
            <person name="Antonio M."/>
            <person name="Oren A."/>
            <person name="Chaudhuri R.R."/>
            <person name="La Ragione R."/>
            <person name="Hildebrand F."/>
            <person name="Pallen M.J."/>
        </authorList>
    </citation>
    <scope>NUCLEOTIDE SEQUENCE</scope>
    <source>
        <strain evidence="12">USAMLcec3-3695</strain>
    </source>
</reference>
<evidence type="ECO:0000256" key="6">
    <source>
        <dbReference type="ARBA" id="ARBA00023163"/>
    </source>
</evidence>
<keyword evidence="6" id="KW-0804">Transcription</keyword>
<dbReference type="InterPro" id="IPR011006">
    <property type="entry name" value="CheY-like_superfamily"/>
</dbReference>
<dbReference type="InterPro" id="IPR001867">
    <property type="entry name" value="OmpR/PhoB-type_DNA-bd"/>
</dbReference>
<dbReference type="Gene3D" id="3.40.50.2300">
    <property type="match status" value="1"/>
</dbReference>
<dbReference type="Gene3D" id="6.10.250.690">
    <property type="match status" value="1"/>
</dbReference>
<dbReference type="CDD" id="cd00383">
    <property type="entry name" value="trans_reg_C"/>
    <property type="match status" value="1"/>
</dbReference>
<dbReference type="InterPro" id="IPR039420">
    <property type="entry name" value="WalR-like"/>
</dbReference>
<dbReference type="GO" id="GO:0000156">
    <property type="term" value="F:phosphorelay response regulator activity"/>
    <property type="evidence" value="ECO:0007669"/>
    <property type="project" value="TreeGrafter"/>
</dbReference>
<dbReference type="PANTHER" id="PTHR48111">
    <property type="entry name" value="REGULATOR OF RPOS"/>
    <property type="match status" value="1"/>
</dbReference>
<feature type="domain" description="Response regulatory" evidence="10">
    <location>
        <begin position="3"/>
        <end position="119"/>
    </location>
</feature>
<dbReference type="SUPFAM" id="SSF46894">
    <property type="entry name" value="C-terminal effector domain of the bipartite response regulators"/>
    <property type="match status" value="1"/>
</dbReference>
<proteinExistence type="predicted"/>
<gene>
    <name evidence="12" type="ORF">IAA61_11115</name>
</gene>
<reference evidence="12" key="1">
    <citation type="submission" date="2020-10" db="EMBL/GenBank/DDBJ databases">
        <authorList>
            <person name="Gilroy R."/>
        </authorList>
    </citation>
    <scope>NUCLEOTIDE SEQUENCE</scope>
    <source>
        <strain evidence="12">USAMLcec3-3695</strain>
    </source>
</reference>
<dbReference type="SMART" id="SM00448">
    <property type="entry name" value="REC"/>
    <property type="match status" value="1"/>
</dbReference>
<evidence type="ECO:0000256" key="4">
    <source>
        <dbReference type="ARBA" id="ARBA00023015"/>
    </source>
</evidence>
<dbReference type="AlphaFoldDB" id="A0A9D1SG40"/>
<dbReference type="PANTHER" id="PTHR48111:SF21">
    <property type="entry name" value="DNA-BINDING DUAL MASTER TRANSCRIPTIONAL REGULATOR RPAA"/>
    <property type="match status" value="1"/>
</dbReference>
<keyword evidence="3" id="KW-0902">Two-component regulatory system</keyword>
<dbReference type="SUPFAM" id="SSF52172">
    <property type="entry name" value="CheY-like"/>
    <property type="match status" value="1"/>
</dbReference>
<dbReference type="GO" id="GO:0006355">
    <property type="term" value="P:regulation of DNA-templated transcription"/>
    <property type="evidence" value="ECO:0007669"/>
    <property type="project" value="InterPro"/>
</dbReference>
<dbReference type="PROSITE" id="PS50110">
    <property type="entry name" value="RESPONSE_REGULATORY"/>
    <property type="match status" value="1"/>
</dbReference>
<protein>
    <recommendedName>
        <fullName evidence="1">Stage 0 sporulation protein A homolog</fullName>
    </recommendedName>
</protein>